<evidence type="ECO:0000256" key="4">
    <source>
        <dbReference type="PROSITE-ProRule" id="PRU00335"/>
    </source>
</evidence>
<dbReference type="PANTHER" id="PTHR43479">
    <property type="entry name" value="ACREF/ENVCD OPERON REPRESSOR-RELATED"/>
    <property type="match status" value="1"/>
</dbReference>
<sequence>MNKTKGAIFNAAIKVFSEKGYNGATMDDIAINAGVAKGTLYYHFRSKEEIFKYIVKEGMKKIQIEVQDYVERVEDPILRLKNLCRVQLELVYKYRNFFKVIMSQLWGVEIRQLELREVIQKYIILIEGYIREAIQKGAVKNGNESFMAYTFFGALCSTAVYELINNDDIDIEELIQNLTNYLLYGMAI</sequence>
<dbReference type="GO" id="GO:0003677">
    <property type="term" value="F:DNA binding"/>
    <property type="evidence" value="ECO:0007669"/>
    <property type="project" value="UniProtKB-UniRule"/>
</dbReference>
<evidence type="ECO:0000259" key="5">
    <source>
        <dbReference type="PROSITE" id="PS50977"/>
    </source>
</evidence>
<dbReference type="Gene3D" id="1.10.357.10">
    <property type="entry name" value="Tetracycline Repressor, domain 2"/>
    <property type="match status" value="1"/>
</dbReference>
<evidence type="ECO:0000313" key="7">
    <source>
        <dbReference type="Proteomes" id="UP000037043"/>
    </source>
</evidence>
<keyword evidence="3" id="KW-0804">Transcription</keyword>
<dbReference type="Pfam" id="PF00440">
    <property type="entry name" value="TetR_N"/>
    <property type="match status" value="1"/>
</dbReference>
<evidence type="ECO:0000256" key="3">
    <source>
        <dbReference type="ARBA" id="ARBA00023163"/>
    </source>
</evidence>
<dbReference type="InterPro" id="IPR001647">
    <property type="entry name" value="HTH_TetR"/>
</dbReference>
<organism evidence="6 7">
    <name type="scientific">Clostridium homopropionicum DSM 5847</name>
    <dbReference type="NCBI Taxonomy" id="1121318"/>
    <lineage>
        <taxon>Bacteria</taxon>
        <taxon>Bacillati</taxon>
        <taxon>Bacillota</taxon>
        <taxon>Clostridia</taxon>
        <taxon>Eubacteriales</taxon>
        <taxon>Clostridiaceae</taxon>
        <taxon>Clostridium</taxon>
    </lineage>
</organism>
<dbReference type="SUPFAM" id="SSF46689">
    <property type="entry name" value="Homeodomain-like"/>
    <property type="match status" value="1"/>
</dbReference>
<dbReference type="FunFam" id="1.10.10.60:FF:000141">
    <property type="entry name" value="TetR family transcriptional regulator"/>
    <property type="match status" value="1"/>
</dbReference>
<dbReference type="PATRIC" id="fig|1121318.3.peg.2143"/>
<dbReference type="InterPro" id="IPR036271">
    <property type="entry name" value="Tet_transcr_reg_TetR-rel_C_sf"/>
</dbReference>
<feature type="domain" description="HTH tetR-type" evidence="5">
    <location>
        <begin position="2"/>
        <end position="62"/>
    </location>
</feature>
<accession>A0A0L6Z9N7</accession>
<evidence type="ECO:0000313" key="6">
    <source>
        <dbReference type="EMBL" id="KOA19518.1"/>
    </source>
</evidence>
<keyword evidence="1" id="KW-0805">Transcription regulation</keyword>
<dbReference type="SUPFAM" id="SSF48498">
    <property type="entry name" value="Tetracyclin repressor-like, C-terminal domain"/>
    <property type="match status" value="1"/>
</dbReference>
<dbReference type="PANTHER" id="PTHR43479:SF11">
    <property type="entry name" value="ACREF_ENVCD OPERON REPRESSOR-RELATED"/>
    <property type="match status" value="1"/>
</dbReference>
<keyword evidence="2 4" id="KW-0238">DNA-binding</keyword>
<dbReference type="InterPro" id="IPR009057">
    <property type="entry name" value="Homeodomain-like_sf"/>
</dbReference>
<dbReference type="PROSITE" id="PS01081">
    <property type="entry name" value="HTH_TETR_1"/>
    <property type="match status" value="1"/>
</dbReference>
<dbReference type="AlphaFoldDB" id="A0A0L6Z9N7"/>
<dbReference type="GO" id="GO:0045892">
    <property type="term" value="P:negative regulation of DNA-templated transcription"/>
    <property type="evidence" value="ECO:0007669"/>
    <property type="project" value="UniProtKB-ARBA"/>
</dbReference>
<dbReference type="Gene3D" id="1.10.10.60">
    <property type="entry name" value="Homeodomain-like"/>
    <property type="match status" value="1"/>
</dbReference>
<dbReference type="STRING" id="36844.SAMN04488501_12419"/>
<dbReference type="InterPro" id="IPR050624">
    <property type="entry name" value="HTH-type_Tx_Regulator"/>
</dbReference>
<dbReference type="PROSITE" id="PS50977">
    <property type="entry name" value="HTH_TETR_2"/>
    <property type="match status" value="1"/>
</dbReference>
<dbReference type="RefSeq" id="WP_052221663.1">
    <property type="nucleotide sequence ID" value="NZ_LHUR01000023.1"/>
</dbReference>
<proteinExistence type="predicted"/>
<gene>
    <name evidence="6" type="primary">fadR</name>
    <name evidence="6" type="ORF">CLHOM_21290</name>
</gene>
<protein>
    <submittedName>
        <fullName evidence="6">Fatty acid metabolism regulator protein</fullName>
    </submittedName>
</protein>
<dbReference type="InterPro" id="IPR023772">
    <property type="entry name" value="DNA-bd_HTH_TetR-type_CS"/>
</dbReference>
<evidence type="ECO:0000256" key="1">
    <source>
        <dbReference type="ARBA" id="ARBA00023015"/>
    </source>
</evidence>
<reference evidence="7" key="1">
    <citation type="submission" date="2015-08" db="EMBL/GenBank/DDBJ databases">
        <title>Genome sequence of the strict anaerobe Clostridium homopropionicum LuHBu1 (DSM 5847T).</title>
        <authorList>
            <person name="Poehlein A."/>
            <person name="Beck M."/>
            <person name="Schiel-Bengelsdorf B."/>
            <person name="Bengelsdorf F.R."/>
            <person name="Daniel R."/>
            <person name="Duerre P."/>
        </authorList>
    </citation>
    <scope>NUCLEOTIDE SEQUENCE [LARGE SCALE GENOMIC DNA]</scope>
    <source>
        <strain evidence="7">DSM 5847</strain>
    </source>
</reference>
<evidence type="ECO:0000256" key="2">
    <source>
        <dbReference type="ARBA" id="ARBA00023125"/>
    </source>
</evidence>
<name>A0A0L6Z9N7_9CLOT</name>
<dbReference type="PRINTS" id="PR00455">
    <property type="entry name" value="HTHTETR"/>
</dbReference>
<feature type="DNA-binding region" description="H-T-H motif" evidence="4">
    <location>
        <begin position="25"/>
        <end position="44"/>
    </location>
</feature>
<keyword evidence="7" id="KW-1185">Reference proteome</keyword>
<comment type="caution">
    <text evidence="6">The sequence shown here is derived from an EMBL/GenBank/DDBJ whole genome shotgun (WGS) entry which is preliminary data.</text>
</comment>
<dbReference type="EMBL" id="LHUR01000023">
    <property type="protein sequence ID" value="KOA19518.1"/>
    <property type="molecule type" value="Genomic_DNA"/>
</dbReference>
<dbReference type="Proteomes" id="UP000037043">
    <property type="component" value="Unassembled WGS sequence"/>
</dbReference>